<keyword evidence="1" id="KW-0051">Antiviral defense</keyword>
<protein>
    <recommendedName>
        <fullName evidence="2">Adenylyl/Guanylyl and SMODS C-terminal sensor domain-containing protein</fullName>
    </recommendedName>
</protein>
<evidence type="ECO:0000313" key="4">
    <source>
        <dbReference type="Proteomes" id="UP000004881"/>
    </source>
</evidence>
<dbReference type="Proteomes" id="UP000004881">
    <property type="component" value="Unassembled WGS sequence"/>
</dbReference>
<dbReference type="InterPro" id="IPR043519">
    <property type="entry name" value="NT_sf"/>
</dbReference>
<evidence type="ECO:0000256" key="1">
    <source>
        <dbReference type="ARBA" id="ARBA00023118"/>
    </source>
</evidence>
<accession>A0ABQ0HLG8</accession>
<reference evidence="3 4" key="1">
    <citation type="submission" date="2012-02" db="EMBL/GenBank/DDBJ databases">
        <title>Whole genome shotgun sequence of Gordonia terrae NBRC 100016.</title>
        <authorList>
            <person name="Takarada H."/>
            <person name="Hosoyama A."/>
            <person name="Tsuchikane K."/>
            <person name="Katsumata H."/>
            <person name="Yamazaki S."/>
            <person name="Fujita N."/>
        </authorList>
    </citation>
    <scope>NUCLEOTIDE SEQUENCE [LARGE SCALE GENOMIC DNA]</scope>
    <source>
        <strain evidence="3 4">NBRC 100016</strain>
    </source>
</reference>
<feature type="domain" description="Adenylyl/Guanylyl and SMODS C-terminal sensor" evidence="2">
    <location>
        <begin position="314"/>
        <end position="441"/>
    </location>
</feature>
<dbReference type="EMBL" id="BAFD01000129">
    <property type="protein sequence ID" value="GAB46736.1"/>
    <property type="molecule type" value="Genomic_DNA"/>
</dbReference>
<name>A0ABQ0HLG8_9ACTN</name>
<dbReference type="InterPro" id="IPR040511">
    <property type="entry name" value="AGS_C"/>
</dbReference>
<organism evidence="3 4">
    <name type="scientific">Gordonia terrae NBRC 100016</name>
    <dbReference type="NCBI Taxonomy" id="1089454"/>
    <lineage>
        <taxon>Bacteria</taxon>
        <taxon>Bacillati</taxon>
        <taxon>Actinomycetota</taxon>
        <taxon>Actinomycetes</taxon>
        <taxon>Mycobacteriales</taxon>
        <taxon>Gordoniaceae</taxon>
        <taxon>Gordonia</taxon>
    </lineage>
</organism>
<dbReference type="InterPro" id="IPR006116">
    <property type="entry name" value="NT_2-5OAS_ClassI-CCAase"/>
</dbReference>
<dbReference type="CDD" id="cd05400">
    <property type="entry name" value="NT_2-5OAS_ClassI-CCAase"/>
    <property type="match status" value="1"/>
</dbReference>
<dbReference type="Gene3D" id="3.30.460.10">
    <property type="entry name" value="Beta Polymerase, domain 2"/>
    <property type="match status" value="1"/>
</dbReference>
<comment type="caution">
    <text evidence="3">The sequence shown here is derived from an EMBL/GenBank/DDBJ whole genome shotgun (WGS) entry which is preliminary data.</text>
</comment>
<gene>
    <name evidence="3" type="ORF">GOTRE_181_00160</name>
</gene>
<dbReference type="Pfam" id="PF18144">
    <property type="entry name" value="SMODS"/>
    <property type="match status" value="1"/>
</dbReference>
<evidence type="ECO:0000313" key="3">
    <source>
        <dbReference type="EMBL" id="GAB46736.1"/>
    </source>
</evidence>
<proteinExistence type="predicted"/>
<dbReference type="SUPFAM" id="SSF81301">
    <property type="entry name" value="Nucleotidyltransferase"/>
    <property type="match status" value="1"/>
</dbReference>
<dbReference type="Pfam" id="PF18134">
    <property type="entry name" value="AGS_C"/>
    <property type="match status" value="1"/>
</dbReference>
<evidence type="ECO:0000259" key="2">
    <source>
        <dbReference type="Pfam" id="PF18134"/>
    </source>
</evidence>
<keyword evidence="4" id="KW-1185">Reference proteome</keyword>
<sequence length="450" mass="50582">MEDCFTSFVEKISLGQKQVDRIESSSSTLMKYLRDTYNLTDEQVFLQGSYANGTAVKPVDGGEYDVDIICVCASTEDSATSAIEDLYQTLDDNGRYSGKLTSKQPCVRIQYADDEIGSFHVDVVPVRVSDDPIAPLDAPRKSSGWHPTAPSEYTSWCEDQGVEFRETVKMLKRWRDENQDVRGAIKSIVLQVLISEHMPASSSTTADRVASVFTGLADALADLESAPDVWNPVLPTENLAARWTNESFQDFKRELKSAAETVQLAVDAETDVEATEYWRDIFGGDFPAVQKNAASYAVKLGDTSHAQSPDAMNWYVHHDSRYRVSVKAWVQLGNKRNKRLSPYQSDGGLVSPGRWIKFNADLVSPTTASIWWRVTNTGKHARDQQGLRGDFFKGRLANRRESPDERENWESTSYTGSHLVEVFVVVGNRVVAESQPYYVNIHHPRIFWRP</sequence>